<keyword evidence="3" id="KW-1185">Reference proteome</keyword>
<keyword evidence="1" id="KW-0732">Signal</keyword>
<evidence type="ECO:0000313" key="3">
    <source>
        <dbReference type="Proteomes" id="UP000009159"/>
    </source>
</evidence>
<dbReference type="STRING" id="350058.Mvan_1679"/>
<evidence type="ECO:0000256" key="1">
    <source>
        <dbReference type="SAM" id="SignalP"/>
    </source>
</evidence>
<name>A1T5Q8_MYCVP</name>
<dbReference type="eggNOG" id="ENOG50321CQ">
    <property type="taxonomic scope" value="Bacteria"/>
</dbReference>
<protein>
    <submittedName>
        <fullName evidence="2">Uncharacterized protein</fullName>
    </submittedName>
</protein>
<dbReference type="EMBL" id="CP000511">
    <property type="protein sequence ID" value="ABM12508.1"/>
    <property type="molecule type" value="Genomic_DNA"/>
</dbReference>
<reference evidence="2" key="1">
    <citation type="submission" date="2006-12" db="EMBL/GenBank/DDBJ databases">
        <title>Complete sequence of Mycobacterium vanbaalenii PYR-1.</title>
        <authorList>
            <consortium name="US DOE Joint Genome Institute"/>
            <person name="Copeland A."/>
            <person name="Lucas S."/>
            <person name="Lapidus A."/>
            <person name="Barry K."/>
            <person name="Detter J.C."/>
            <person name="Glavina del Rio T."/>
            <person name="Hammon N."/>
            <person name="Israni S."/>
            <person name="Dalin E."/>
            <person name="Tice H."/>
            <person name="Pitluck S."/>
            <person name="Singan V."/>
            <person name="Schmutz J."/>
            <person name="Larimer F."/>
            <person name="Land M."/>
            <person name="Hauser L."/>
            <person name="Kyrpides N."/>
            <person name="Anderson I.J."/>
            <person name="Miller C."/>
            <person name="Richardson P."/>
        </authorList>
    </citation>
    <scope>NUCLEOTIDE SEQUENCE [LARGE SCALE GENOMIC DNA]</scope>
    <source>
        <strain evidence="2">PYR-1</strain>
    </source>
</reference>
<gene>
    <name evidence="2" type="ordered locus">Mvan_1679</name>
</gene>
<dbReference type="HOGENOM" id="CLU_1946477_0_0_11"/>
<dbReference type="AlphaFoldDB" id="A1T5Q8"/>
<feature type="signal peptide" evidence="1">
    <location>
        <begin position="1"/>
        <end position="35"/>
    </location>
</feature>
<sequence>MSTVAAKLSSVSTKFQVATAATAIATAAALTPAVAANADIALTAPAAPAMSELANIAAAPALGAASIAQQAGWVWFGPADREGAPERTTIFQFNTAALIPGFIKRWFSWLGQLNFQACIFGISAVIGPYGTFSATISRGC</sequence>
<organism evidence="2 3">
    <name type="scientific">Mycolicibacterium vanbaalenii (strain DSM 7251 / JCM 13017 / BCRC 16820 / KCTC 9966 / NRRL B-24157 / PYR-1)</name>
    <name type="common">Mycobacterium vanbaalenii</name>
    <dbReference type="NCBI Taxonomy" id="350058"/>
    <lineage>
        <taxon>Bacteria</taxon>
        <taxon>Bacillati</taxon>
        <taxon>Actinomycetota</taxon>
        <taxon>Actinomycetes</taxon>
        <taxon>Mycobacteriales</taxon>
        <taxon>Mycobacteriaceae</taxon>
        <taxon>Mycolicibacterium</taxon>
    </lineage>
</organism>
<evidence type="ECO:0000313" key="2">
    <source>
        <dbReference type="EMBL" id="ABM12508.1"/>
    </source>
</evidence>
<feature type="chain" id="PRO_5038804890" evidence="1">
    <location>
        <begin position="36"/>
        <end position="140"/>
    </location>
</feature>
<proteinExistence type="predicted"/>
<dbReference type="Proteomes" id="UP000009159">
    <property type="component" value="Chromosome"/>
</dbReference>
<dbReference type="KEGG" id="mva:Mvan_1679"/>
<accession>A1T5Q8</accession>